<evidence type="ECO:0000256" key="17">
    <source>
        <dbReference type="SAM" id="MobiDB-lite"/>
    </source>
</evidence>
<keyword evidence="13 16" id="KW-0624">Polysaccharide degradation</keyword>
<evidence type="ECO:0000256" key="16">
    <source>
        <dbReference type="RuleBase" id="RU368122"/>
    </source>
</evidence>
<feature type="non-terminal residue" evidence="19">
    <location>
        <position position="1"/>
    </location>
</feature>
<evidence type="ECO:0000256" key="4">
    <source>
        <dbReference type="ARBA" id="ARBA00022723"/>
    </source>
</evidence>
<dbReference type="AlphaFoldDB" id="A0A2J6QZM5"/>
<evidence type="ECO:0000313" key="19">
    <source>
        <dbReference type="EMBL" id="PMD31728.1"/>
    </source>
</evidence>
<keyword evidence="12 16" id="KW-0119">Carbohydrate metabolism</keyword>
<evidence type="ECO:0000256" key="13">
    <source>
        <dbReference type="ARBA" id="ARBA00023326"/>
    </source>
</evidence>
<dbReference type="PANTHER" id="PTHR33353:SF9">
    <property type="entry name" value="ENDOGLUCANASE II"/>
    <property type="match status" value="1"/>
</dbReference>
<comment type="subcellular location">
    <subcellularLocation>
        <location evidence="2 16">Secreted</location>
    </subcellularLocation>
</comment>
<keyword evidence="6 16" id="KW-0136">Cellulose degradation</keyword>
<dbReference type="GO" id="GO:0030245">
    <property type="term" value="P:cellulose catabolic process"/>
    <property type="evidence" value="ECO:0007669"/>
    <property type="project" value="UniProtKB-UniRule"/>
</dbReference>
<evidence type="ECO:0000256" key="6">
    <source>
        <dbReference type="ARBA" id="ARBA00023001"/>
    </source>
</evidence>
<dbReference type="GO" id="GO:0004497">
    <property type="term" value="F:monooxygenase activity"/>
    <property type="evidence" value="ECO:0007669"/>
    <property type="project" value="UniProtKB-KW"/>
</dbReference>
<evidence type="ECO:0000256" key="1">
    <source>
        <dbReference type="ARBA" id="ARBA00001973"/>
    </source>
</evidence>
<dbReference type="OrthoDB" id="3238762at2759"/>
<keyword evidence="3 16" id="KW-0964">Secreted</keyword>
<gene>
    <name evidence="19" type="ORF">L207DRAFT_610347</name>
</gene>
<evidence type="ECO:0000313" key="20">
    <source>
        <dbReference type="Proteomes" id="UP000235786"/>
    </source>
</evidence>
<dbReference type="Pfam" id="PF03443">
    <property type="entry name" value="AA9"/>
    <property type="match status" value="1"/>
</dbReference>
<dbReference type="EC" id="1.14.99.56" evidence="16"/>
<dbReference type="Proteomes" id="UP000235786">
    <property type="component" value="Unassembled WGS sequence"/>
</dbReference>
<feature type="compositionally biased region" description="Polar residues" evidence="17">
    <location>
        <begin position="241"/>
        <end position="259"/>
    </location>
</feature>
<feature type="region of interest" description="Disordered" evidence="17">
    <location>
        <begin position="238"/>
        <end position="272"/>
    </location>
</feature>
<evidence type="ECO:0000256" key="7">
    <source>
        <dbReference type="ARBA" id="ARBA00023002"/>
    </source>
</evidence>
<dbReference type="GO" id="GO:0046872">
    <property type="term" value="F:metal ion binding"/>
    <property type="evidence" value="ECO:0007669"/>
    <property type="project" value="UniProtKB-KW"/>
</dbReference>
<name>A0A2J6QZM5_HYAVF</name>
<dbReference type="GO" id="GO:0005576">
    <property type="term" value="C:extracellular region"/>
    <property type="evidence" value="ECO:0007669"/>
    <property type="project" value="UniProtKB-SubCell"/>
</dbReference>
<keyword evidence="8" id="KW-0186">Copper</keyword>
<keyword evidence="20" id="KW-1185">Reference proteome</keyword>
<sequence length="283" mass="29268">RQVAGHAIFQELWIAGVDQGNTCARLPTSNSPVTDVGSTAIRCNGRPGIASKCTVAAGETVTVEMHQQPGDRSCKNEAIGGAHYGPVTVYLSKVADASTADGSAGWFKIFQDGWSSKSGSSVGDDDNWGTKDLNTCCGKMNLKIPSDIPAGDYLLRAEALALHTAAQLDGAQFYMTCYQITVTGGGAASPALVSFPGAYKASDPGIHINIHATVSTYIVPGPTVYAGGSTKSAGAACVGAENSTPGPATPSATGKTPSTHGRRRNVISGERGYPRRRVCCKED</sequence>
<accession>A0A2J6QZM5</accession>
<dbReference type="GO" id="GO:0008810">
    <property type="term" value="F:cellulase activity"/>
    <property type="evidence" value="ECO:0007669"/>
    <property type="project" value="UniProtKB-UniRule"/>
</dbReference>
<keyword evidence="5" id="KW-0732">Signal</keyword>
<evidence type="ECO:0000256" key="14">
    <source>
        <dbReference type="ARBA" id="ARBA00044502"/>
    </source>
</evidence>
<proteinExistence type="inferred from homology"/>
<evidence type="ECO:0000256" key="10">
    <source>
        <dbReference type="ARBA" id="ARBA00023157"/>
    </source>
</evidence>
<feature type="domain" description="Auxiliary Activity family 9 catalytic" evidence="18">
    <location>
        <begin position="6"/>
        <end position="213"/>
    </location>
</feature>
<reference evidence="19 20" key="1">
    <citation type="submission" date="2016-04" db="EMBL/GenBank/DDBJ databases">
        <title>A degradative enzymes factory behind the ericoid mycorrhizal symbiosis.</title>
        <authorList>
            <consortium name="DOE Joint Genome Institute"/>
            <person name="Martino E."/>
            <person name="Morin E."/>
            <person name="Grelet G."/>
            <person name="Kuo A."/>
            <person name="Kohler A."/>
            <person name="Daghino S."/>
            <person name="Barry K."/>
            <person name="Choi C."/>
            <person name="Cichocki N."/>
            <person name="Clum A."/>
            <person name="Copeland A."/>
            <person name="Hainaut M."/>
            <person name="Haridas S."/>
            <person name="Labutti K."/>
            <person name="Lindquist E."/>
            <person name="Lipzen A."/>
            <person name="Khouja H.-R."/>
            <person name="Murat C."/>
            <person name="Ohm R."/>
            <person name="Olson A."/>
            <person name="Spatafora J."/>
            <person name="Veneault-Fourrey C."/>
            <person name="Henrissat B."/>
            <person name="Grigoriev I."/>
            <person name="Martin F."/>
            <person name="Perotto S."/>
        </authorList>
    </citation>
    <scope>NUCLEOTIDE SEQUENCE [LARGE SCALE GENOMIC DNA]</scope>
    <source>
        <strain evidence="19 20">F</strain>
    </source>
</reference>
<evidence type="ECO:0000256" key="12">
    <source>
        <dbReference type="ARBA" id="ARBA00023277"/>
    </source>
</evidence>
<comment type="catalytic activity">
    <reaction evidence="15 16">
        <text>[(1-&gt;4)-beta-D-glucosyl]n+m + reduced acceptor + O2 = 4-dehydro-beta-D-glucosyl-[(1-&gt;4)-beta-D-glucosyl]n-1 + [(1-&gt;4)-beta-D-glucosyl]m + acceptor + H2O.</text>
        <dbReference type="EC" id="1.14.99.56"/>
    </reaction>
</comment>
<dbReference type="EMBL" id="KZ613961">
    <property type="protein sequence ID" value="PMD31728.1"/>
    <property type="molecule type" value="Genomic_DNA"/>
</dbReference>
<evidence type="ECO:0000256" key="5">
    <source>
        <dbReference type="ARBA" id="ARBA00022729"/>
    </source>
</evidence>
<evidence type="ECO:0000256" key="3">
    <source>
        <dbReference type="ARBA" id="ARBA00022525"/>
    </source>
</evidence>
<dbReference type="Gene3D" id="2.70.50.70">
    <property type="match status" value="1"/>
</dbReference>
<comment type="similarity">
    <text evidence="14">Belongs to the polysaccharide monooxygenase AA9 family.</text>
</comment>
<keyword evidence="10 16" id="KW-1015">Disulfide bond</keyword>
<keyword evidence="19" id="KW-0378">Hydrolase</keyword>
<evidence type="ECO:0000256" key="15">
    <source>
        <dbReference type="ARBA" id="ARBA00045077"/>
    </source>
</evidence>
<keyword evidence="9" id="KW-0503">Monooxygenase</keyword>
<protein>
    <recommendedName>
        <fullName evidence="16">AA9 family lytic polysaccharide monooxygenase</fullName>
        <ecNumber evidence="16">1.14.99.56</ecNumber>
    </recommendedName>
    <alternativeName>
        <fullName evidence="16">Endo-beta-1,4-glucanase</fullName>
    </alternativeName>
    <alternativeName>
        <fullName evidence="16">Glycosyl hydrolase 61 family protein</fullName>
    </alternativeName>
</protein>
<dbReference type="PANTHER" id="PTHR33353">
    <property type="entry name" value="PUTATIVE (AFU_ORTHOLOGUE AFUA_1G12560)-RELATED"/>
    <property type="match status" value="1"/>
</dbReference>
<evidence type="ECO:0000256" key="11">
    <source>
        <dbReference type="ARBA" id="ARBA00023180"/>
    </source>
</evidence>
<dbReference type="InterPro" id="IPR049892">
    <property type="entry name" value="AA9"/>
</dbReference>
<evidence type="ECO:0000256" key="9">
    <source>
        <dbReference type="ARBA" id="ARBA00023033"/>
    </source>
</evidence>
<dbReference type="GO" id="GO:0030248">
    <property type="term" value="F:cellulose binding"/>
    <property type="evidence" value="ECO:0007669"/>
    <property type="project" value="UniProtKB-UniRule"/>
</dbReference>
<evidence type="ECO:0000256" key="8">
    <source>
        <dbReference type="ARBA" id="ARBA00023008"/>
    </source>
</evidence>
<keyword evidence="11" id="KW-0325">Glycoprotein</keyword>
<organism evidence="19 20">
    <name type="scientific">Hyaloscypha variabilis (strain UAMH 11265 / GT02V1 / F)</name>
    <name type="common">Meliniomyces variabilis</name>
    <dbReference type="NCBI Taxonomy" id="1149755"/>
    <lineage>
        <taxon>Eukaryota</taxon>
        <taxon>Fungi</taxon>
        <taxon>Dikarya</taxon>
        <taxon>Ascomycota</taxon>
        <taxon>Pezizomycotina</taxon>
        <taxon>Leotiomycetes</taxon>
        <taxon>Helotiales</taxon>
        <taxon>Hyaloscyphaceae</taxon>
        <taxon>Hyaloscypha</taxon>
        <taxon>Hyaloscypha variabilis</taxon>
    </lineage>
</organism>
<dbReference type="STRING" id="1149755.A0A2J6QZM5"/>
<evidence type="ECO:0000259" key="18">
    <source>
        <dbReference type="Pfam" id="PF03443"/>
    </source>
</evidence>
<keyword evidence="4" id="KW-0479">Metal-binding</keyword>
<dbReference type="InterPro" id="IPR005103">
    <property type="entry name" value="AA9_LPMO"/>
</dbReference>
<keyword evidence="7" id="KW-0560">Oxidoreductase</keyword>
<dbReference type="CDD" id="cd21175">
    <property type="entry name" value="LPMO_AA9"/>
    <property type="match status" value="1"/>
</dbReference>
<comment type="cofactor">
    <cofactor evidence="1">
        <name>Cu(2+)</name>
        <dbReference type="ChEBI" id="CHEBI:29036"/>
    </cofactor>
</comment>
<evidence type="ECO:0000256" key="2">
    <source>
        <dbReference type="ARBA" id="ARBA00004613"/>
    </source>
</evidence>
<comment type="function">
    <text evidence="16">Lytic polysaccharide monooxygenase (LMPO) that depolymerizes crystalline and amorphous polysaccharides via the oxidation of scissile alpha- or beta-(1-4)-glycosidic bonds, yielding C1 and/or C4 oxidation products. Catalysis by LPMOs requires the reduction of the active-site copper from Cu(II) to Cu(I) by a reducing agent and H(2)O(2) or O(2) as a cosubstrate.</text>
</comment>
<comment type="domain">
    <text evidence="16">Has a modular structure: an endo-beta-1,4-glucanase catalytic module at the N-terminus, a linker rich in serines and threonines, and a C-terminal carbohydrate-binding module (CBM).</text>
</comment>